<proteinExistence type="predicted"/>
<dbReference type="AlphaFoldDB" id="A0A450YAA2"/>
<reference evidence="1" key="1">
    <citation type="submission" date="2019-02" db="EMBL/GenBank/DDBJ databases">
        <authorList>
            <person name="Gruber-Vodicka R. H."/>
            <person name="Seah K. B. B."/>
        </authorList>
    </citation>
    <scope>NUCLEOTIDE SEQUENCE</scope>
    <source>
        <strain evidence="1">BECK_BZ123</strain>
        <strain evidence="2">BECK_BZ126</strain>
    </source>
</reference>
<accession>A0A450YAA2</accession>
<evidence type="ECO:0000313" key="1">
    <source>
        <dbReference type="EMBL" id="VFK38471.1"/>
    </source>
</evidence>
<dbReference type="EMBL" id="CAADFW010000004">
    <property type="protein sequence ID" value="VFK54155.1"/>
    <property type="molecule type" value="Genomic_DNA"/>
</dbReference>
<name>A0A450YAA2_9GAMM</name>
<dbReference type="InterPro" id="IPR024508">
    <property type="entry name" value="DUF3226"/>
</dbReference>
<protein>
    <recommendedName>
        <fullName evidence="3">DUF4435 domain-containing protein</fullName>
    </recommendedName>
</protein>
<dbReference type="Pfam" id="PF11536">
    <property type="entry name" value="DUF3226"/>
    <property type="match status" value="1"/>
</dbReference>
<evidence type="ECO:0008006" key="3">
    <source>
        <dbReference type="Google" id="ProtNLM"/>
    </source>
</evidence>
<dbReference type="EMBL" id="CAADFS010000004">
    <property type="protein sequence ID" value="VFK38471.1"/>
    <property type="molecule type" value="Genomic_DNA"/>
</dbReference>
<gene>
    <name evidence="1" type="ORF">BECKTC1821D_GA0114238_100488</name>
    <name evidence="2" type="ORF">BECKTC1821F_GA0114240_100440</name>
</gene>
<sequence>MDFRHDGPNVVLTEGKDDCHVILALCEHYGIPERFGFYDCGSDEKVLKKMSALIAGSQPVETICVVLDADNPNLHGKWNSIRSRLQERNYSIPNIPRREGTILQANNNPTIGIWLMPDNNLNGMLEDFCRQLAMPDAIGYAESCVHQAKRDGYATFTDSHESKAVIHTFLAWQNRPGMPLGQAITACSLSPNQPIAEKFVVFLRSLFETRI</sequence>
<evidence type="ECO:0000313" key="2">
    <source>
        <dbReference type="EMBL" id="VFK54155.1"/>
    </source>
</evidence>
<organism evidence="1">
    <name type="scientific">Candidatus Kentrum sp. TC</name>
    <dbReference type="NCBI Taxonomy" id="2126339"/>
    <lineage>
        <taxon>Bacteria</taxon>
        <taxon>Pseudomonadati</taxon>
        <taxon>Pseudomonadota</taxon>
        <taxon>Gammaproteobacteria</taxon>
        <taxon>Candidatus Kentrum</taxon>
    </lineage>
</organism>